<dbReference type="InterPro" id="IPR050765">
    <property type="entry name" value="Riboflavin_Biosynth_HTPR"/>
</dbReference>
<protein>
    <recommendedName>
        <fullName evidence="1">Bacterial bifunctional deaminase-reductase C-terminal domain-containing protein</fullName>
    </recommendedName>
</protein>
<dbReference type="PANTHER" id="PTHR38011">
    <property type="entry name" value="DIHYDROFOLATE REDUCTASE FAMILY PROTEIN (AFU_ORTHOLOGUE AFUA_8G06820)"/>
    <property type="match status" value="1"/>
</dbReference>
<dbReference type="EMBL" id="CP017479">
    <property type="protein sequence ID" value="AOW10723.1"/>
    <property type="molecule type" value="Genomic_DNA"/>
</dbReference>
<evidence type="ECO:0000259" key="1">
    <source>
        <dbReference type="Pfam" id="PF01872"/>
    </source>
</evidence>
<reference evidence="2 3" key="1">
    <citation type="submission" date="2016-10" db="EMBL/GenBank/DDBJ databases">
        <title>Flavobacterium gilvum sp. nov., isolated from stream water.</title>
        <authorList>
            <person name="Shin S.-K."/>
            <person name="Cho Y.-J."/>
            <person name="Yi H."/>
        </authorList>
    </citation>
    <scope>NUCLEOTIDE SEQUENCE [LARGE SCALE GENOMIC DNA]</scope>
    <source>
        <strain evidence="2 3">EM1308</strain>
    </source>
</reference>
<dbReference type="InterPro" id="IPR002734">
    <property type="entry name" value="RibDG_C"/>
</dbReference>
<keyword evidence="3" id="KW-1185">Reference proteome</keyword>
<dbReference type="Proteomes" id="UP000175968">
    <property type="component" value="Chromosome"/>
</dbReference>
<dbReference type="RefSeq" id="WP_035634892.1">
    <property type="nucleotide sequence ID" value="NZ_CP017479.1"/>
</dbReference>
<dbReference type="AlphaFoldDB" id="A0AAC9N7L5"/>
<organism evidence="2 3">
    <name type="scientific">Flavobacterium gilvum</name>
    <dbReference type="NCBI Taxonomy" id="1492737"/>
    <lineage>
        <taxon>Bacteria</taxon>
        <taxon>Pseudomonadati</taxon>
        <taxon>Bacteroidota</taxon>
        <taxon>Flavobacteriia</taxon>
        <taxon>Flavobacteriales</taxon>
        <taxon>Flavobacteriaceae</taxon>
        <taxon>Flavobacterium</taxon>
    </lineage>
</organism>
<name>A0AAC9N7L5_9FLAO</name>
<dbReference type="SUPFAM" id="SSF53597">
    <property type="entry name" value="Dihydrofolate reductase-like"/>
    <property type="match status" value="1"/>
</dbReference>
<proteinExistence type="predicted"/>
<dbReference type="GO" id="GO:0008703">
    <property type="term" value="F:5-amino-6-(5-phosphoribosylamino)uracil reductase activity"/>
    <property type="evidence" value="ECO:0007669"/>
    <property type="project" value="InterPro"/>
</dbReference>
<sequence>MRKLKLQMNMTIDSFVGGVNGEQDWLERNQDSEFIKLYQKDIVDSADTLLLGRKMTDVFISHWESQYDNPNAVFARKLVDISKIVFSKTITTIAGKNVRVENGDLVTIVNQLKREKGKDILVYGGASFVSSLVKHNLIDEYNFFIHRTAIGNGLKIFTDPTKLKLISSKSFECGVVANQYKPEL</sequence>
<dbReference type="Pfam" id="PF01872">
    <property type="entry name" value="RibD_C"/>
    <property type="match status" value="1"/>
</dbReference>
<accession>A0AAC9N7L5</accession>
<gene>
    <name evidence="2" type="ORF">EM308_15150</name>
</gene>
<evidence type="ECO:0000313" key="2">
    <source>
        <dbReference type="EMBL" id="AOW10723.1"/>
    </source>
</evidence>
<dbReference type="InterPro" id="IPR024072">
    <property type="entry name" value="DHFR-like_dom_sf"/>
</dbReference>
<dbReference type="GO" id="GO:0009231">
    <property type="term" value="P:riboflavin biosynthetic process"/>
    <property type="evidence" value="ECO:0007669"/>
    <property type="project" value="InterPro"/>
</dbReference>
<dbReference type="PANTHER" id="PTHR38011:SF11">
    <property type="entry name" value="2,5-DIAMINO-6-RIBOSYLAMINO-4(3H)-PYRIMIDINONE 5'-PHOSPHATE REDUCTASE"/>
    <property type="match status" value="1"/>
</dbReference>
<evidence type="ECO:0000313" key="3">
    <source>
        <dbReference type="Proteomes" id="UP000175968"/>
    </source>
</evidence>
<dbReference type="KEGG" id="fgl:EM308_15150"/>
<dbReference type="Gene3D" id="3.40.430.10">
    <property type="entry name" value="Dihydrofolate Reductase, subunit A"/>
    <property type="match status" value="1"/>
</dbReference>
<feature type="domain" description="Bacterial bifunctional deaminase-reductase C-terminal" evidence="1">
    <location>
        <begin position="3"/>
        <end position="176"/>
    </location>
</feature>